<accession>A0AAW8D3N4</accession>
<dbReference type="Pfam" id="PF16510">
    <property type="entry name" value="P22_portal"/>
    <property type="match status" value="1"/>
</dbReference>
<feature type="compositionally biased region" description="Polar residues" evidence="1">
    <location>
        <begin position="753"/>
        <end position="765"/>
    </location>
</feature>
<dbReference type="EMBL" id="JAUSRD010000012">
    <property type="protein sequence ID" value="MDP9895358.1"/>
    <property type="molecule type" value="Genomic_DNA"/>
</dbReference>
<dbReference type="RefSeq" id="WP_307686069.1">
    <property type="nucleotide sequence ID" value="NZ_JAUSRD010000012.1"/>
</dbReference>
<comment type="caution">
    <text evidence="2">The sequence shown here is derived from an EMBL/GenBank/DDBJ whole genome shotgun (WGS) entry which is preliminary data.</text>
</comment>
<dbReference type="InterPro" id="IPR032427">
    <property type="entry name" value="P22_portal"/>
</dbReference>
<organism evidence="2 3">
    <name type="scientific">Variovorax boronicumulans</name>
    <dbReference type="NCBI Taxonomy" id="436515"/>
    <lineage>
        <taxon>Bacteria</taxon>
        <taxon>Pseudomonadati</taxon>
        <taxon>Pseudomonadota</taxon>
        <taxon>Betaproteobacteria</taxon>
        <taxon>Burkholderiales</taxon>
        <taxon>Comamonadaceae</taxon>
        <taxon>Variovorax</taxon>
    </lineage>
</organism>
<reference evidence="2" key="1">
    <citation type="submission" date="2023-07" db="EMBL/GenBank/DDBJ databases">
        <title>Sorghum-associated microbial communities from plants grown in Nebraska, USA.</title>
        <authorList>
            <person name="Schachtman D."/>
        </authorList>
    </citation>
    <scope>NUCLEOTIDE SEQUENCE</scope>
    <source>
        <strain evidence="2">DS3754</strain>
    </source>
</reference>
<gene>
    <name evidence="2" type="ORF">J2W31_004483</name>
</gene>
<feature type="compositionally biased region" description="Pro residues" evidence="1">
    <location>
        <begin position="738"/>
        <end position="749"/>
    </location>
</feature>
<name>A0AAW8D3N4_9BURK</name>
<evidence type="ECO:0000313" key="3">
    <source>
        <dbReference type="Proteomes" id="UP001242045"/>
    </source>
</evidence>
<evidence type="ECO:0000256" key="1">
    <source>
        <dbReference type="SAM" id="MobiDB-lite"/>
    </source>
</evidence>
<evidence type="ECO:0000313" key="2">
    <source>
        <dbReference type="EMBL" id="MDP9895358.1"/>
    </source>
</evidence>
<feature type="region of interest" description="Disordered" evidence="1">
    <location>
        <begin position="718"/>
        <end position="765"/>
    </location>
</feature>
<proteinExistence type="predicted"/>
<dbReference type="AlphaFoldDB" id="A0AAW8D3N4"/>
<evidence type="ECO:0008006" key="4">
    <source>
        <dbReference type="Google" id="ProtNLM"/>
    </source>
</evidence>
<sequence length="765" mass="84705">MYADTTKLNGPQPDTDEDTGALTLLEFTRIFREMEEQPTWRARADKEMEYVDGNQLSTDVVQRQREIGMPPAIEPVIGPAIESVCGLEAKSRADWRVMPDGDGGDEVAKALNYKLNQAERHSKADQACSDAYRSQVSVGVGWVEVSRNPNPFQFPYRCKAIHRNEIWWDMLDGVDPDLSNARWLVRRLWTAGSQVKLMFPGKKSIVGQVCSGWANYAEGLGTLEGGASTELTGAWLSERGWSVEEQQWRDTTHKRACLFEVWYRRWERIMVLKTPDGRVVEFNKRNPVHAQLVAIGATVPESAVVPKMRRSYWLGPHCLDDGPTPYRHQKFPYVPFWGNREDRTGVPYGLVRGMIYLQDNINAMNSRLRWGVSAVRTTRTKGAVEGTDAAFRRQVARVDADIILSREHMAEPGAEFKVERDFALNEQHWKMLQDARAGIARVSNITPSFQGSGGGANSGVQEATQVEQSTQGLANINDNFAVSRAEVGDLLLALLVEDLIGKEETVTVKDNPLREPQTIRLNAPAIDEGTGIDYLDNDVERTKLKVALNDVPSTSSYRSQQLSAMSESFKAAPPELQRVLTPYLTALMDLPSDMREDIIKEVREAGRQVPPAEMEKQVQQRIAQAVDEARMKDARDLRLAELDRRFPPELIEAQLRKIVAETFKINVEGLYSGGQTAATIAMNPALAPVTDIVVQAAGYQAPNPVGVDPNLDATAPVSAGGAIDVSGTPGVRENTSPALPPVPQQPPSPMQGIETSSLADNVQLT</sequence>
<dbReference type="Proteomes" id="UP001242045">
    <property type="component" value="Unassembled WGS sequence"/>
</dbReference>
<protein>
    <recommendedName>
        <fullName evidence="4">Portal protein</fullName>
    </recommendedName>
</protein>